<evidence type="ECO:0000259" key="3">
    <source>
        <dbReference type="Pfam" id="PF03787"/>
    </source>
</evidence>
<evidence type="ECO:0000256" key="2">
    <source>
        <dbReference type="SAM" id="MobiDB-lite"/>
    </source>
</evidence>
<dbReference type="AlphaFoldDB" id="A0A1H6FDJ7"/>
<dbReference type="RefSeq" id="WP_103921733.1">
    <property type="nucleotide sequence ID" value="NZ_FMSV02000544.1"/>
</dbReference>
<evidence type="ECO:0000313" key="5">
    <source>
        <dbReference type="Proteomes" id="UP000236724"/>
    </source>
</evidence>
<dbReference type="Proteomes" id="UP000236724">
    <property type="component" value="Unassembled WGS sequence"/>
</dbReference>
<dbReference type="EMBL" id="FMSV02000544">
    <property type="protein sequence ID" value="SEH08160.1"/>
    <property type="molecule type" value="Genomic_DNA"/>
</dbReference>
<gene>
    <name evidence="4" type="ORF">MBHS_04050</name>
</gene>
<organism evidence="4 5">
    <name type="scientific">Candidatus Venteria ishoeyi</name>
    <dbReference type="NCBI Taxonomy" id="1899563"/>
    <lineage>
        <taxon>Bacteria</taxon>
        <taxon>Pseudomonadati</taxon>
        <taxon>Pseudomonadota</taxon>
        <taxon>Gammaproteobacteria</taxon>
        <taxon>Thiotrichales</taxon>
        <taxon>Thiotrichaceae</taxon>
        <taxon>Venteria</taxon>
    </lineage>
</organism>
<protein>
    <submittedName>
        <fullName evidence="4">RAMP superfamily protein</fullName>
    </submittedName>
</protein>
<keyword evidence="5" id="KW-1185">Reference proteome</keyword>
<sequence length="242" mass="26854">MTTLNHYNYQINLTLQAPILSQIAGAKKHGLDTAVLRAADDTPALPGSLIRGNLRHAWCEFEHQLPQDFPYTNIERWLGDESGEGSGDEPRRGLLQFDYQWLTQSKTQAEQQAEQQTEKASEPVQYRIKINDDTGTVDPGALQVIESPFASGDSISFCGTIHCSAISDTESEVLERWLNKAFAYIPALGAMKGSGFGRLQACTITRKQKKIPAGRIKKAPVDGKKNKKKKIKSKPQTLLWSV</sequence>
<dbReference type="CDD" id="cd09726">
    <property type="entry name" value="RAMP_I_III"/>
    <property type="match status" value="1"/>
</dbReference>
<reference evidence="4 5" key="1">
    <citation type="submission" date="2016-10" db="EMBL/GenBank/DDBJ databases">
        <authorList>
            <person name="de Groot N.N."/>
        </authorList>
    </citation>
    <scope>NUCLEOTIDE SEQUENCE [LARGE SCALE GENOMIC DNA]</scope>
    <source>
        <strain evidence="4">MBHS1</strain>
    </source>
</reference>
<evidence type="ECO:0000256" key="1">
    <source>
        <dbReference type="ARBA" id="ARBA00023118"/>
    </source>
</evidence>
<name>A0A1H6FDJ7_9GAMM</name>
<keyword evidence="1" id="KW-0051">Antiviral defense</keyword>
<feature type="domain" description="CRISPR type III-associated protein" evidence="3">
    <location>
        <begin position="29"/>
        <end position="199"/>
    </location>
</feature>
<feature type="region of interest" description="Disordered" evidence="2">
    <location>
        <begin position="214"/>
        <end position="242"/>
    </location>
</feature>
<dbReference type="Pfam" id="PF03787">
    <property type="entry name" value="RAMPs"/>
    <property type="match status" value="1"/>
</dbReference>
<dbReference type="GO" id="GO:0051607">
    <property type="term" value="P:defense response to virus"/>
    <property type="evidence" value="ECO:0007669"/>
    <property type="project" value="UniProtKB-KW"/>
</dbReference>
<evidence type="ECO:0000313" key="4">
    <source>
        <dbReference type="EMBL" id="SEH08160.1"/>
    </source>
</evidence>
<proteinExistence type="predicted"/>
<dbReference type="OrthoDB" id="5621459at2"/>
<accession>A0A1H6FDJ7</accession>
<dbReference type="InterPro" id="IPR005537">
    <property type="entry name" value="RAMP_III_fam"/>
</dbReference>